<dbReference type="PANTHER" id="PTHR30537:SF72">
    <property type="entry name" value="LYSR FAMILY TRANSCRIPTIONAL REGULATOR"/>
    <property type="match status" value="1"/>
</dbReference>
<evidence type="ECO:0000256" key="4">
    <source>
        <dbReference type="ARBA" id="ARBA00023163"/>
    </source>
</evidence>
<dbReference type="GO" id="GO:0006351">
    <property type="term" value="P:DNA-templated transcription"/>
    <property type="evidence" value="ECO:0007669"/>
    <property type="project" value="TreeGrafter"/>
</dbReference>
<organism evidence="7 8">
    <name type="scientific">Chromobacterium haemolyticum</name>
    <dbReference type="NCBI Taxonomy" id="394935"/>
    <lineage>
        <taxon>Bacteria</taxon>
        <taxon>Pseudomonadati</taxon>
        <taxon>Pseudomonadota</taxon>
        <taxon>Betaproteobacteria</taxon>
        <taxon>Neisseriales</taxon>
        <taxon>Chromobacteriaceae</taxon>
        <taxon>Chromobacterium</taxon>
    </lineage>
</organism>
<dbReference type="FunFam" id="1.10.10.10:FF:000001">
    <property type="entry name" value="LysR family transcriptional regulator"/>
    <property type="match status" value="1"/>
</dbReference>
<comment type="caution">
    <text evidence="7">The sequence shown here is derived from an EMBL/GenBank/DDBJ whole genome shotgun (WGS) entry which is preliminary data.</text>
</comment>
<dbReference type="GO" id="GO:0043565">
    <property type="term" value="F:sequence-specific DNA binding"/>
    <property type="evidence" value="ECO:0007669"/>
    <property type="project" value="TreeGrafter"/>
</dbReference>
<name>A0A1W0D8S1_9NEIS</name>
<evidence type="ECO:0000256" key="5">
    <source>
        <dbReference type="SAM" id="MobiDB-lite"/>
    </source>
</evidence>
<dbReference type="GO" id="GO:0003700">
    <property type="term" value="F:DNA-binding transcription factor activity"/>
    <property type="evidence" value="ECO:0007669"/>
    <property type="project" value="InterPro"/>
</dbReference>
<evidence type="ECO:0000256" key="1">
    <source>
        <dbReference type="ARBA" id="ARBA00009437"/>
    </source>
</evidence>
<dbReference type="InterPro" id="IPR000847">
    <property type="entry name" value="LysR_HTH_N"/>
</dbReference>
<dbReference type="Gene3D" id="1.10.10.10">
    <property type="entry name" value="Winged helix-like DNA-binding domain superfamily/Winged helix DNA-binding domain"/>
    <property type="match status" value="1"/>
</dbReference>
<protein>
    <submittedName>
        <fullName evidence="7">LysR family transcriptional regulator</fullName>
    </submittedName>
</protein>
<accession>A0A1W0D8S1</accession>
<evidence type="ECO:0000259" key="6">
    <source>
        <dbReference type="PROSITE" id="PS50931"/>
    </source>
</evidence>
<dbReference type="PROSITE" id="PS50931">
    <property type="entry name" value="HTH_LYSR"/>
    <property type="match status" value="1"/>
</dbReference>
<gene>
    <name evidence="7" type="ORF">B0T45_04590</name>
</gene>
<dbReference type="SUPFAM" id="SSF46785">
    <property type="entry name" value="Winged helix' DNA-binding domain"/>
    <property type="match status" value="1"/>
</dbReference>
<keyword evidence="4" id="KW-0804">Transcription</keyword>
<evidence type="ECO:0000256" key="2">
    <source>
        <dbReference type="ARBA" id="ARBA00023015"/>
    </source>
</evidence>
<reference evidence="7 8" key="1">
    <citation type="submission" date="2017-02" db="EMBL/GenBank/DDBJ databases">
        <title>Chromobacterium haemolyticum H5244.</title>
        <authorList>
            <person name="Gulvik C.A."/>
        </authorList>
    </citation>
    <scope>NUCLEOTIDE SEQUENCE [LARGE SCALE GENOMIC DNA]</scope>
    <source>
        <strain evidence="7 8">H5244</strain>
    </source>
</reference>
<dbReference type="Gene3D" id="3.40.190.290">
    <property type="match status" value="1"/>
</dbReference>
<feature type="domain" description="HTH lysR-type" evidence="6">
    <location>
        <begin position="1"/>
        <end position="59"/>
    </location>
</feature>
<comment type="similarity">
    <text evidence="1">Belongs to the LysR transcriptional regulatory family.</text>
</comment>
<dbReference type="InterPro" id="IPR005119">
    <property type="entry name" value="LysR_subst-bd"/>
</dbReference>
<evidence type="ECO:0000313" key="8">
    <source>
        <dbReference type="Proteomes" id="UP000192721"/>
    </source>
</evidence>
<dbReference type="PANTHER" id="PTHR30537">
    <property type="entry name" value="HTH-TYPE TRANSCRIPTIONAL REGULATOR"/>
    <property type="match status" value="1"/>
</dbReference>
<proteinExistence type="inferred from homology"/>
<dbReference type="CDD" id="cd08476">
    <property type="entry name" value="PBP2_CrgA_like_7"/>
    <property type="match status" value="1"/>
</dbReference>
<dbReference type="InterPro" id="IPR036390">
    <property type="entry name" value="WH_DNA-bd_sf"/>
</dbReference>
<sequence length="320" mass="34963">MDSLSGLAAFVRAAEAQSFVGAGRALGVSSSAVGKSVARLEEKLGVRLFQRSTRHVRLTAEGELFYERCRRILDDIDDAEAELAQSRATPRGKLRVSLPVIGYRMLLPILPDFMQRYPEVELDLDFSDRMVDVIEEGWDAVVRSGPLADSRLMARPLGPFRLLVVGSPGYLRERGTPQSPEELAQHACLRYRFPSTGKLQTWALDGAPAGQDWPPSSAMSCNNIEALICAASQDQGLAYLPDFIVRDALAAGRLQTVLAPYLNQTGLFHVVWPSSRQLSPKLRVFVDFLCQRLFAPPDGAAAAKPTRRADGGTPTSRPAG</sequence>
<dbReference type="Proteomes" id="UP000192721">
    <property type="component" value="Unassembled WGS sequence"/>
</dbReference>
<dbReference type="EMBL" id="MUKV01000003">
    <property type="protein sequence ID" value="OQS43242.1"/>
    <property type="molecule type" value="Genomic_DNA"/>
</dbReference>
<keyword evidence="2" id="KW-0805">Transcription regulation</keyword>
<dbReference type="Pfam" id="PF00126">
    <property type="entry name" value="HTH_1"/>
    <property type="match status" value="1"/>
</dbReference>
<feature type="region of interest" description="Disordered" evidence="5">
    <location>
        <begin position="299"/>
        <end position="320"/>
    </location>
</feature>
<dbReference type="SUPFAM" id="SSF53850">
    <property type="entry name" value="Periplasmic binding protein-like II"/>
    <property type="match status" value="1"/>
</dbReference>
<dbReference type="InterPro" id="IPR036388">
    <property type="entry name" value="WH-like_DNA-bd_sf"/>
</dbReference>
<evidence type="ECO:0000313" key="7">
    <source>
        <dbReference type="EMBL" id="OQS43242.1"/>
    </source>
</evidence>
<dbReference type="Pfam" id="PF03466">
    <property type="entry name" value="LysR_substrate"/>
    <property type="match status" value="1"/>
</dbReference>
<dbReference type="AlphaFoldDB" id="A0A1W0D8S1"/>
<dbReference type="RefSeq" id="WP_081554751.1">
    <property type="nucleotide sequence ID" value="NZ_MUKV01000003.1"/>
</dbReference>
<evidence type="ECO:0000256" key="3">
    <source>
        <dbReference type="ARBA" id="ARBA00023125"/>
    </source>
</evidence>
<dbReference type="InterPro" id="IPR058163">
    <property type="entry name" value="LysR-type_TF_proteobact-type"/>
</dbReference>
<keyword evidence="3" id="KW-0238">DNA-binding</keyword>